<name>A0ACC3Z2F5_COLTU</name>
<keyword evidence="2" id="KW-1185">Reference proteome</keyword>
<dbReference type="Proteomes" id="UP000805649">
    <property type="component" value="Unassembled WGS sequence"/>
</dbReference>
<evidence type="ECO:0000313" key="2">
    <source>
        <dbReference type="Proteomes" id="UP000805649"/>
    </source>
</evidence>
<dbReference type="EMBL" id="VUJX02000004">
    <property type="protein sequence ID" value="KAL0938260.1"/>
    <property type="molecule type" value="Genomic_DNA"/>
</dbReference>
<proteinExistence type="predicted"/>
<protein>
    <submittedName>
        <fullName evidence="1">Uncharacterized protein</fullName>
    </submittedName>
</protein>
<organism evidence="1 2">
    <name type="scientific">Colletotrichum truncatum</name>
    <name type="common">Anthracnose fungus</name>
    <name type="synonym">Colletotrichum capsici</name>
    <dbReference type="NCBI Taxonomy" id="5467"/>
    <lineage>
        <taxon>Eukaryota</taxon>
        <taxon>Fungi</taxon>
        <taxon>Dikarya</taxon>
        <taxon>Ascomycota</taxon>
        <taxon>Pezizomycotina</taxon>
        <taxon>Sordariomycetes</taxon>
        <taxon>Hypocreomycetidae</taxon>
        <taxon>Glomerellales</taxon>
        <taxon>Glomerellaceae</taxon>
        <taxon>Colletotrichum</taxon>
        <taxon>Colletotrichum truncatum species complex</taxon>
    </lineage>
</organism>
<comment type="caution">
    <text evidence="1">The sequence shown here is derived from an EMBL/GenBank/DDBJ whole genome shotgun (WGS) entry which is preliminary data.</text>
</comment>
<evidence type="ECO:0000313" key="1">
    <source>
        <dbReference type="EMBL" id="KAL0938260.1"/>
    </source>
</evidence>
<reference evidence="1 2" key="1">
    <citation type="journal article" date="2020" name="Phytopathology">
        <title>Genome Sequence Resources of Colletotrichum truncatum, C. plurivorum, C. musicola, and C. sojae: Four Species Pathogenic to Soybean (Glycine max).</title>
        <authorList>
            <person name="Rogerio F."/>
            <person name="Boufleur T.R."/>
            <person name="Ciampi-Guillardi M."/>
            <person name="Sukno S.A."/>
            <person name="Thon M.R."/>
            <person name="Massola Junior N.S."/>
            <person name="Baroncelli R."/>
        </authorList>
    </citation>
    <scope>NUCLEOTIDE SEQUENCE [LARGE SCALE GENOMIC DNA]</scope>
    <source>
        <strain evidence="1 2">CMES1059</strain>
    </source>
</reference>
<accession>A0ACC3Z2F5</accession>
<sequence>MSSPFPTSEVFSLLWRFPGSLAESIFVATLLGTTFHRSRLLNPKSNLLAKKIDVLERWQREWIEWHERHASPDNDNCVFGELPDNDIPTSESSSNEGKEKEDVHSDEGELLRCCGTDRPKRALPLVIEASNTEYITIDDYVSALHPWLMGLRKDIIQADNLLGDRKAKEYEHLVFLHGPTSTTRA</sequence>
<gene>
    <name evidence="1" type="ORF">CTRU02_207991</name>
</gene>